<organism evidence="3">
    <name type="scientific">Albugo laibachii Nc14</name>
    <dbReference type="NCBI Taxonomy" id="890382"/>
    <lineage>
        <taxon>Eukaryota</taxon>
        <taxon>Sar</taxon>
        <taxon>Stramenopiles</taxon>
        <taxon>Oomycota</taxon>
        <taxon>Peronosporomycetes</taxon>
        <taxon>Albuginales</taxon>
        <taxon>Albuginaceae</taxon>
        <taxon>Albugo</taxon>
    </lineage>
</organism>
<evidence type="ECO:0000313" key="3">
    <source>
        <dbReference type="EMBL" id="CCA21945.1"/>
    </source>
</evidence>
<feature type="region of interest" description="Disordered" evidence="1">
    <location>
        <begin position="26"/>
        <end position="68"/>
    </location>
</feature>
<dbReference type="HOGENOM" id="CLU_957837_0_0_1"/>
<accession>F0WKY6</accession>
<feature type="region of interest" description="Disordered" evidence="1">
    <location>
        <begin position="156"/>
        <end position="259"/>
    </location>
</feature>
<feature type="region of interest" description="Disordered" evidence="1">
    <location>
        <begin position="99"/>
        <end position="129"/>
    </location>
</feature>
<reference evidence="3" key="1">
    <citation type="journal article" date="2011" name="PLoS Biol.">
        <title>Gene gain and loss during evolution of obligate parasitism in the white rust pathogen of Arabidopsis thaliana.</title>
        <authorList>
            <person name="Kemen E."/>
            <person name="Gardiner A."/>
            <person name="Schultz-Larsen T."/>
            <person name="Kemen A.C."/>
            <person name="Balmuth A.L."/>
            <person name="Robert-Seilaniantz A."/>
            <person name="Bailey K."/>
            <person name="Holub E."/>
            <person name="Studholme D.J."/>
            <person name="Maclean D."/>
            <person name="Jones J.D."/>
        </authorList>
    </citation>
    <scope>NUCLEOTIDE SEQUENCE</scope>
</reference>
<protein>
    <submittedName>
        <fullName evidence="3">Uncharacterized protein AlNc14C139G7176</fullName>
    </submittedName>
</protein>
<keyword evidence="2" id="KW-0732">Signal</keyword>
<dbReference type="AlphaFoldDB" id="F0WKY6"/>
<gene>
    <name evidence="3" type="primary">AlNc14C139G7176</name>
    <name evidence="3" type="ORF">ALNC14_080880</name>
</gene>
<feature type="compositionally biased region" description="Basic and acidic residues" evidence="1">
    <location>
        <begin position="189"/>
        <end position="202"/>
    </location>
</feature>
<name>F0WKY6_9STRA</name>
<proteinExistence type="predicted"/>
<dbReference type="EMBL" id="FR824184">
    <property type="protein sequence ID" value="CCA21945.1"/>
    <property type="molecule type" value="Genomic_DNA"/>
</dbReference>
<feature type="signal peptide" evidence="2">
    <location>
        <begin position="1"/>
        <end position="23"/>
    </location>
</feature>
<feature type="chain" id="PRO_5003259804" evidence="2">
    <location>
        <begin position="24"/>
        <end position="291"/>
    </location>
</feature>
<reference evidence="3" key="2">
    <citation type="submission" date="2011-02" db="EMBL/GenBank/DDBJ databases">
        <authorList>
            <person name="MacLean D."/>
        </authorList>
    </citation>
    <scope>NUCLEOTIDE SEQUENCE</scope>
</reference>
<feature type="compositionally biased region" description="Basic and acidic residues" evidence="1">
    <location>
        <begin position="47"/>
        <end position="65"/>
    </location>
</feature>
<evidence type="ECO:0000256" key="2">
    <source>
        <dbReference type="SAM" id="SignalP"/>
    </source>
</evidence>
<sequence length="291" mass="31544">MFTCKKIALIACACVALRETTMAGSDELFPDHQDPNGQVPTPILQVPKDDEWKKQQEVPKPEHSEQPSPVHDLCGCIPVSVKGDATYCVTGPVCAGDGQTPTGTSCPKKSEKATDSCNGNLPSSRDGDCYAPKDAQCQNPEGTWMCVYPDDMPQAGKEIPFVQPPIPVDQPIQKVPDQAAKPPAPVAPDHVEQQPENPKDDIPDQVVPQPKNPKEEIPNPPSTPQPNNRKEEIPDQVMPPSKPIQQKIPDQASPPSKEQFRQLSLVNDGRLLSGLSKQSLPLIDASKAQLI</sequence>
<evidence type="ECO:0000256" key="1">
    <source>
        <dbReference type="SAM" id="MobiDB-lite"/>
    </source>
</evidence>